<feature type="transmembrane region" description="Helical" evidence="2">
    <location>
        <begin position="37"/>
        <end position="61"/>
    </location>
</feature>
<proteinExistence type="predicted"/>
<feature type="region of interest" description="Disordered" evidence="1">
    <location>
        <begin position="1"/>
        <end position="26"/>
    </location>
</feature>
<accession>A0A914D2T2</accession>
<dbReference type="Proteomes" id="UP000887540">
    <property type="component" value="Unplaced"/>
</dbReference>
<evidence type="ECO:0000256" key="2">
    <source>
        <dbReference type="SAM" id="Phobius"/>
    </source>
</evidence>
<keyword evidence="2" id="KW-0472">Membrane</keyword>
<keyword evidence="2" id="KW-0812">Transmembrane</keyword>
<evidence type="ECO:0000256" key="1">
    <source>
        <dbReference type="SAM" id="MobiDB-lite"/>
    </source>
</evidence>
<sequence length="143" mass="15913">MNIHAALPRIPKSRGKKNRPGDTGWKQQTLSAYRPLLTFRCALPIVVVLSVVLIAGGILLYESALSAQEGVIDYTKCLNFNGSQQPWSVDPNMPPHPYLPPIPPNPLKYELLDKDEGNLGNEEGNNTCIYNLHLNQSFTVYLI</sequence>
<protein>
    <submittedName>
        <fullName evidence="4">Uncharacterized protein</fullName>
    </submittedName>
</protein>
<evidence type="ECO:0000313" key="3">
    <source>
        <dbReference type="Proteomes" id="UP000887540"/>
    </source>
</evidence>
<reference evidence="4" key="1">
    <citation type="submission" date="2022-11" db="UniProtKB">
        <authorList>
            <consortium name="WormBaseParasite"/>
        </authorList>
    </citation>
    <scope>IDENTIFICATION</scope>
</reference>
<organism evidence="3 4">
    <name type="scientific">Acrobeloides nanus</name>
    <dbReference type="NCBI Taxonomy" id="290746"/>
    <lineage>
        <taxon>Eukaryota</taxon>
        <taxon>Metazoa</taxon>
        <taxon>Ecdysozoa</taxon>
        <taxon>Nematoda</taxon>
        <taxon>Chromadorea</taxon>
        <taxon>Rhabditida</taxon>
        <taxon>Tylenchina</taxon>
        <taxon>Cephalobomorpha</taxon>
        <taxon>Cephaloboidea</taxon>
        <taxon>Cephalobidae</taxon>
        <taxon>Acrobeloides</taxon>
    </lineage>
</organism>
<evidence type="ECO:0000313" key="4">
    <source>
        <dbReference type="WBParaSite" id="ACRNAN_scaffold17568.g23123.t1"/>
    </source>
</evidence>
<dbReference type="WBParaSite" id="ACRNAN_scaffold17568.g23123.t1">
    <property type="protein sequence ID" value="ACRNAN_scaffold17568.g23123.t1"/>
    <property type="gene ID" value="ACRNAN_scaffold17568.g23123"/>
</dbReference>
<dbReference type="AlphaFoldDB" id="A0A914D2T2"/>
<keyword evidence="3" id="KW-1185">Reference proteome</keyword>
<keyword evidence="2" id="KW-1133">Transmembrane helix</keyword>
<name>A0A914D2T2_9BILA</name>